<feature type="compositionally biased region" description="Polar residues" evidence="1">
    <location>
        <begin position="7"/>
        <end position="16"/>
    </location>
</feature>
<protein>
    <submittedName>
        <fullName evidence="2">(Mediterranean fruit fly) hypothetical protein</fullName>
    </submittedName>
</protein>
<keyword evidence="3" id="KW-1185">Reference proteome</keyword>
<feature type="region of interest" description="Disordered" evidence="1">
    <location>
        <begin position="1"/>
        <end position="42"/>
    </location>
</feature>
<dbReference type="Proteomes" id="UP000606786">
    <property type="component" value="Unassembled WGS sequence"/>
</dbReference>
<organism evidence="2 3">
    <name type="scientific">Ceratitis capitata</name>
    <name type="common">Mediterranean fruit fly</name>
    <name type="synonym">Tephritis capitata</name>
    <dbReference type="NCBI Taxonomy" id="7213"/>
    <lineage>
        <taxon>Eukaryota</taxon>
        <taxon>Metazoa</taxon>
        <taxon>Ecdysozoa</taxon>
        <taxon>Arthropoda</taxon>
        <taxon>Hexapoda</taxon>
        <taxon>Insecta</taxon>
        <taxon>Pterygota</taxon>
        <taxon>Neoptera</taxon>
        <taxon>Endopterygota</taxon>
        <taxon>Diptera</taxon>
        <taxon>Brachycera</taxon>
        <taxon>Muscomorpha</taxon>
        <taxon>Tephritoidea</taxon>
        <taxon>Tephritidae</taxon>
        <taxon>Ceratitis</taxon>
        <taxon>Ceratitis</taxon>
    </lineage>
</organism>
<comment type="caution">
    <text evidence="2">The sequence shown here is derived from an EMBL/GenBank/DDBJ whole genome shotgun (WGS) entry which is preliminary data.</text>
</comment>
<reference evidence="2" key="1">
    <citation type="submission" date="2020-11" db="EMBL/GenBank/DDBJ databases">
        <authorList>
            <person name="Whitehead M."/>
        </authorList>
    </citation>
    <scope>NUCLEOTIDE SEQUENCE</scope>
    <source>
        <strain evidence="2">EGII</strain>
    </source>
</reference>
<evidence type="ECO:0000313" key="2">
    <source>
        <dbReference type="EMBL" id="CAD7013744.1"/>
    </source>
</evidence>
<evidence type="ECO:0000313" key="3">
    <source>
        <dbReference type="Proteomes" id="UP000606786"/>
    </source>
</evidence>
<dbReference type="AlphaFoldDB" id="A0A811VFH4"/>
<proteinExistence type="predicted"/>
<name>A0A811VFH4_CERCA</name>
<dbReference type="EMBL" id="CAJHJT010000056">
    <property type="protein sequence ID" value="CAD7013744.1"/>
    <property type="molecule type" value="Genomic_DNA"/>
</dbReference>
<sequence>MECPKTSAVTSSTDISAQRPVGEATIKSEEHGDITASAPAVTQKDSVFESDANKMVDNTILRPADDNKGECLQHTKNCREEDLNSKAIYKIALNHPETLGSKSILTREEEQEVAWTKEKMVESRPYCALFLHFFPLIRLLRGNGRSTNGLSSCYLSSEFDARLKPKVS</sequence>
<gene>
    <name evidence="2" type="ORF">CCAP1982_LOCUS21775</name>
</gene>
<evidence type="ECO:0000256" key="1">
    <source>
        <dbReference type="SAM" id="MobiDB-lite"/>
    </source>
</evidence>
<accession>A0A811VFH4</accession>